<dbReference type="AlphaFoldDB" id="A0A7C8ZGP8"/>
<name>A0A7C8ZGP8_OPUST</name>
<evidence type="ECO:0000313" key="1">
    <source>
        <dbReference type="EMBL" id="MBA4642556.1"/>
    </source>
</evidence>
<reference evidence="1" key="1">
    <citation type="journal article" date="2013" name="J. Plant Res.">
        <title>Effect of fungi and light on seed germination of three Opuntia species from semiarid lands of central Mexico.</title>
        <authorList>
            <person name="Delgado-Sanchez P."/>
            <person name="Jimenez-Bremont J.F."/>
            <person name="Guerrero-Gonzalez Mde L."/>
            <person name="Flores J."/>
        </authorList>
    </citation>
    <scope>NUCLEOTIDE SEQUENCE</scope>
    <source>
        <tissue evidence="1">Cladode</tissue>
    </source>
</reference>
<reference evidence="1" key="2">
    <citation type="submission" date="2020-07" db="EMBL/GenBank/DDBJ databases">
        <authorList>
            <person name="Vera ALvarez R."/>
            <person name="Arias-Moreno D.M."/>
            <person name="Jimenez-Jacinto V."/>
            <person name="Jimenez-Bremont J.F."/>
            <person name="Swaminathan K."/>
            <person name="Moose S.P."/>
            <person name="Guerrero-Gonzalez M.L."/>
            <person name="Marino-Ramirez L."/>
            <person name="Landsman D."/>
            <person name="Rodriguez-Kessler M."/>
            <person name="Delgado-Sanchez P."/>
        </authorList>
    </citation>
    <scope>NUCLEOTIDE SEQUENCE</scope>
    <source>
        <tissue evidence="1">Cladode</tissue>
    </source>
</reference>
<accession>A0A7C8ZGP8</accession>
<sequence length="106" mass="11633">MKSSSRSSPLKSFVTCGLDSSCLEVPPPLTADNPLLPLSGQSLAKCVTPPHILQHPPFGYMPCVFLGQFLLKCPRSLQIKQRANFVPPSCIGWGHFDNEWLVSPQL</sequence>
<proteinExistence type="predicted"/>
<organism evidence="1">
    <name type="scientific">Opuntia streptacantha</name>
    <name type="common">Prickly pear cactus</name>
    <name type="synonym">Opuntia cardona</name>
    <dbReference type="NCBI Taxonomy" id="393608"/>
    <lineage>
        <taxon>Eukaryota</taxon>
        <taxon>Viridiplantae</taxon>
        <taxon>Streptophyta</taxon>
        <taxon>Embryophyta</taxon>
        <taxon>Tracheophyta</taxon>
        <taxon>Spermatophyta</taxon>
        <taxon>Magnoliopsida</taxon>
        <taxon>eudicotyledons</taxon>
        <taxon>Gunneridae</taxon>
        <taxon>Pentapetalae</taxon>
        <taxon>Caryophyllales</taxon>
        <taxon>Cactineae</taxon>
        <taxon>Cactaceae</taxon>
        <taxon>Opuntioideae</taxon>
        <taxon>Opuntia</taxon>
    </lineage>
</organism>
<dbReference type="EMBL" id="GISG01129008">
    <property type="protein sequence ID" value="MBA4642556.1"/>
    <property type="molecule type" value="Transcribed_RNA"/>
</dbReference>
<protein>
    <submittedName>
        <fullName evidence="1">Uncharacterized protein</fullName>
    </submittedName>
</protein>